<dbReference type="Proteomes" id="UP000727962">
    <property type="component" value="Unassembled WGS sequence"/>
</dbReference>
<protein>
    <submittedName>
        <fullName evidence="1">Uncharacterized protein</fullName>
    </submittedName>
</protein>
<dbReference type="AlphaFoldDB" id="A0A931LTJ2"/>
<evidence type="ECO:0000313" key="2">
    <source>
        <dbReference type="Proteomes" id="UP000727962"/>
    </source>
</evidence>
<sequence length="246" mass="27105">MVVVAFALLSILRPVDFGPAPIAAELRRGEAIAAKGKGIERTLLEDRVAVGRWFDGRSKRDVEEIVWLSPRMVSRWLGYLRRREGWTDAELDGRWAAARVALSGKLSFVVRLASLPRLDPLLEEDGPPGAPEEMDSIRISFAPLGAKGQPPSYEPLAATVLAHRQDREPAEALKIAWHQTAPLAPILGEEFGPPEAGEGYEFGESRSTVWLASCPLPTDLWTHPGFAVQVAGARRTRAAHFRLHPR</sequence>
<proteinExistence type="predicted"/>
<organism evidence="1 2">
    <name type="scientific">Fimbriimonas ginsengisoli</name>
    <dbReference type="NCBI Taxonomy" id="1005039"/>
    <lineage>
        <taxon>Bacteria</taxon>
        <taxon>Bacillati</taxon>
        <taxon>Armatimonadota</taxon>
        <taxon>Fimbriimonadia</taxon>
        <taxon>Fimbriimonadales</taxon>
        <taxon>Fimbriimonadaceae</taxon>
        <taxon>Fimbriimonas</taxon>
    </lineage>
</organism>
<reference evidence="1" key="1">
    <citation type="submission" date="2020-07" db="EMBL/GenBank/DDBJ databases">
        <title>Huge and variable diversity of episymbiotic CPR bacteria and DPANN archaea in groundwater ecosystems.</title>
        <authorList>
            <person name="He C.Y."/>
            <person name="Keren R."/>
            <person name="Whittaker M."/>
            <person name="Farag I.F."/>
            <person name="Doudna J."/>
            <person name="Cate J.H.D."/>
            <person name="Banfield J.F."/>
        </authorList>
    </citation>
    <scope>NUCLEOTIDE SEQUENCE</scope>
    <source>
        <strain evidence="1">NC_groundwater_17_Pr7_B-0.1um_64_12</strain>
    </source>
</reference>
<accession>A0A931LTJ2</accession>
<gene>
    <name evidence="1" type="ORF">HYR64_08900</name>
</gene>
<name>A0A931LTJ2_FIMGI</name>
<dbReference type="EMBL" id="JACOSL010000056">
    <property type="protein sequence ID" value="MBI1757208.1"/>
    <property type="molecule type" value="Genomic_DNA"/>
</dbReference>
<evidence type="ECO:0000313" key="1">
    <source>
        <dbReference type="EMBL" id="MBI1757208.1"/>
    </source>
</evidence>
<comment type="caution">
    <text evidence="1">The sequence shown here is derived from an EMBL/GenBank/DDBJ whole genome shotgun (WGS) entry which is preliminary data.</text>
</comment>